<evidence type="ECO:0000313" key="11">
    <source>
        <dbReference type="EMBL" id="GMA41713.1"/>
    </source>
</evidence>
<dbReference type="Proteomes" id="UP001157126">
    <property type="component" value="Unassembled WGS sequence"/>
</dbReference>
<reference evidence="12" key="1">
    <citation type="journal article" date="2019" name="Int. J. Syst. Evol. Microbiol.">
        <title>The Global Catalogue of Microorganisms (GCM) 10K type strain sequencing project: providing services to taxonomists for standard genome sequencing and annotation.</title>
        <authorList>
            <consortium name="The Broad Institute Genomics Platform"/>
            <consortium name="The Broad Institute Genome Sequencing Center for Infectious Disease"/>
            <person name="Wu L."/>
            <person name="Ma J."/>
        </authorList>
    </citation>
    <scope>NUCLEOTIDE SEQUENCE [LARGE SCALE GENOMIC DNA]</scope>
    <source>
        <strain evidence="12">NBRC 113072</strain>
    </source>
</reference>
<evidence type="ECO:0000259" key="10">
    <source>
        <dbReference type="PROSITE" id="PS50893"/>
    </source>
</evidence>
<gene>
    <name evidence="11" type="ORF">GCM10025883_37580</name>
</gene>
<dbReference type="InterPro" id="IPR003593">
    <property type="entry name" value="AAA+_ATPase"/>
</dbReference>
<dbReference type="Pfam" id="PF00005">
    <property type="entry name" value="ABC_tran"/>
    <property type="match status" value="2"/>
</dbReference>
<organism evidence="11 12">
    <name type="scientific">Mobilicoccus caccae</name>
    <dbReference type="NCBI Taxonomy" id="1859295"/>
    <lineage>
        <taxon>Bacteria</taxon>
        <taxon>Bacillati</taxon>
        <taxon>Actinomycetota</taxon>
        <taxon>Actinomycetes</taxon>
        <taxon>Micrococcales</taxon>
        <taxon>Dermatophilaceae</taxon>
        <taxon>Mobilicoccus</taxon>
    </lineage>
</organism>
<dbReference type="InterPro" id="IPR017871">
    <property type="entry name" value="ABC_transporter-like_CS"/>
</dbReference>
<evidence type="ECO:0000313" key="12">
    <source>
        <dbReference type="Proteomes" id="UP001157126"/>
    </source>
</evidence>
<dbReference type="CDD" id="cd03216">
    <property type="entry name" value="ABC_Carb_Monos_I"/>
    <property type="match status" value="1"/>
</dbReference>
<keyword evidence="5 9" id="KW-0547">Nucleotide-binding</keyword>
<dbReference type="PROSITE" id="PS50893">
    <property type="entry name" value="ABC_TRANSPORTER_2"/>
    <property type="match status" value="2"/>
</dbReference>
<keyword evidence="3 9" id="KW-0762">Sugar transport</keyword>
<comment type="subcellular location">
    <subcellularLocation>
        <location evidence="9">Cell membrane</location>
        <topology evidence="9">Peripheral membrane protein</topology>
    </subcellularLocation>
</comment>
<evidence type="ECO:0000256" key="9">
    <source>
        <dbReference type="RuleBase" id="RU367029"/>
    </source>
</evidence>
<feature type="domain" description="ABC transporter" evidence="10">
    <location>
        <begin position="1"/>
        <end position="235"/>
    </location>
</feature>
<evidence type="ECO:0000256" key="6">
    <source>
        <dbReference type="ARBA" id="ARBA00022840"/>
    </source>
</evidence>
<dbReference type="PANTHER" id="PTHR43790:SF7">
    <property type="entry name" value="GALACTOSE_METHYL GALACTOSIDE IMPORT ATP-BINDING PROTEIN MGLA"/>
    <property type="match status" value="1"/>
</dbReference>
<comment type="similarity">
    <text evidence="9">Belongs to the ABC transporter superfamily.</text>
</comment>
<evidence type="ECO:0000256" key="4">
    <source>
        <dbReference type="ARBA" id="ARBA00022737"/>
    </source>
</evidence>
<comment type="catalytic activity">
    <reaction evidence="9">
        <text>D-galactose(out) + ATP + H2O = D-galactose(in) + ADP + phosphate + H(+)</text>
        <dbReference type="Rhea" id="RHEA:60156"/>
        <dbReference type="ChEBI" id="CHEBI:4139"/>
        <dbReference type="ChEBI" id="CHEBI:15377"/>
        <dbReference type="ChEBI" id="CHEBI:15378"/>
        <dbReference type="ChEBI" id="CHEBI:30616"/>
        <dbReference type="ChEBI" id="CHEBI:43474"/>
        <dbReference type="ChEBI" id="CHEBI:456216"/>
        <dbReference type="EC" id="7.5.2.11"/>
    </reaction>
</comment>
<evidence type="ECO:0000256" key="8">
    <source>
        <dbReference type="ARBA" id="ARBA00023136"/>
    </source>
</evidence>
<dbReference type="SUPFAM" id="SSF52540">
    <property type="entry name" value="P-loop containing nucleoside triphosphate hydrolases"/>
    <property type="match status" value="2"/>
</dbReference>
<name>A0ABQ6IWP2_9MICO</name>
<dbReference type="InterPro" id="IPR003439">
    <property type="entry name" value="ABC_transporter-like_ATP-bd"/>
</dbReference>
<keyword evidence="2 9" id="KW-1003">Cell membrane</keyword>
<proteinExistence type="inferred from homology"/>
<dbReference type="PANTHER" id="PTHR43790">
    <property type="entry name" value="CARBOHYDRATE TRANSPORT ATP-BINDING PROTEIN MG119-RELATED"/>
    <property type="match status" value="1"/>
</dbReference>
<evidence type="ECO:0000256" key="2">
    <source>
        <dbReference type="ARBA" id="ARBA00022475"/>
    </source>
</evidence>
<feature type="domain" description="ABC transporter" evidence="10">
    <location>
        <begin position="245"/>
        <end position="489"/>
    </location>
</feature>
<keyword evidence="1 9" id="KW-0813">Transport</keyword>
<keyword evidence="6 9" id="KW-0067">ATP-binding</keyword>
<comment type="caution">
    <text evidence="11">The sequence shown here is derived from an EMBL/GenBank/DDBJ whole genome shotgun (WGS) entry which is preliminary data.</text>
</comment>
<dbReference type="CDD" id="cd03215">
    <property type="entry name" value="ABC_Carb_Monos_II"/>
    <property type="match status" value="1"/>
</dbReference>
<dbReference type="InterPro" id="IPR027417">
    <property type="entry name" value="P-loop_NTPase"/>
</dbReference>
<dbReference type="Gene3D" id="3.40.50.300">
    <property type="entry name" value="P-loop containing nucleotide triphosphate hydrolases"/>
    <property type="match status" value="2"/>
</dbReference>
<sequence>MEAISKSFPGVQALQDVDLVVREGTVHSLMGENGAGKSTLMKILAGIYQPTSGRIMFEGREVTVDGPKAAIDMGISMIHQELSPVPEMMVAENIYLGREPRGRFGLISYAQMIKQTRELFSTWGISINPRRQMKALSVAQTQMVEIAKAISTDAKIIIMDEPTSAIPEREVEHLHRIIDVLRGKGVAIVYITHKMDEVFTISDEITVFRDGKHVATKPASELDHQKLITLMVGRELTHLFPKLDAEMGEVVLSVENLNRGDLVKDVSFELRRGEILGFAGLMGAGRTEVLETLFGITPAESGEIRIAGKKVDIRTPQDAIRADLALLTEDRKKTGVMGVLSVRDNMSMAALPRYSPGGFLQNRKINEVCQQQRKALALKTPSLGQLIRNLSGGNQQKVLISRWLLTTPDILMIDEPTRGIDVGAKSEIHRLMSMLAQEGKAIIMVSSEMPEVLGMSDRLLVMHEGRISGELSRAEATQEKIMELATGTTGSVATA</sequence>
<dbReference type="InterPro" id="IPR050107">
    <property type="entry name" value="ABC_carbohydrate_import_ATPase"/>
</dbReference>
<evidence type="ECO:0000256" key="5">
    <source>
        <dbReference type="ARBA" id="ARBA00022741"/>
    </source>
</evidence>
<protein>
    <recommendedName>
        <fullName evidence="9">Ribose/galactose/methyl galactoside import ATP-binding protein</fullName>
        <ecNumber evidence="9">7.5.2.11</ecNumber>
    </recommendedName>
</protein>
<evidence type="ECO:0000256" key="1">
    <source>
        <dbReference type="ARBA" id="ARBA00022448"/>
    </source>
</evidence>
<dbReference type="EMBL" id="BSUO01000001">
    <property type="protein sequence ID" value="GMA41713.1"/>
    <property type="molecule type" value="Genomic_DNA"/>
</dbReference>
<dbReference type="EC" id="7.5.2.11" evidence="9"/>
<keyword evidence="7 9" id="KW-1278">Translocase</keyword>
<comment type="function">
    <text evidence="9">Part of an ABC transporter complex involved in carbohydrate import. Could be involved in ribose, galactose and/or methyl galactoside import. Responsible for energy coupling to the transport system.</text>
</comment>
<dbReference type="PROSITE" id="PS00211">
    <property type="entry name" value="ABC_TRANSPORTER_1"/>
    <property type="match status" value="1"/>
</dbReference>
<dbReference type="SMART" id="SM00382">
    <property type="entry name" value="AAA"/>
    <property type="match status" value="2"/>
</dbReference>
<keyword evidence="4" id="KW-0677">Repeat</keyword>
<keyword evidence="12" id="KW-1185">Reference proteome</keyword>
<evidence type="ECO:0000256" key="3">
    <source>
        <dbReference type="ARBA" id="ARBA00022597"/>
    </source>
</evidence>
<accession>A0ABQ6IWP2</accession>
<keyword evidence="8 9" id="KW-0472">Membrane</keyword>
<evidence type="ECO:0000256" key="7">
    <source>
        <dbReference type="ARBA" id="ARBA00022967"/>
    </source>
</evidence>